<dbReference type="PANTHER" id="PTHR34220">
    <property type="entry name" value="SENSOR HISTIDINE KINASE YPDA"/>
    <property type="match status" value="1"/>
</dbReference>
<comment type="caution">
    <text evidence="15">The sequence shown here is derived from an EMBL/GenBank/DDBJ whole genome shotgun (WGS) entry which is preliminary data.</text>
</comment>
<dbReference type="AlphaFoldDB" id="A0A5S5CDN3"/>
<comment type="subcellular location">
    <subcellularLocation>
        <location evidence="2">Cell membrane</location>
        <topology evidence="2">Multi-pass membrane protein</topology>
    </subcellularLocation>
</comment>
<dbReference type="InterPro" id="IPR004358">
    <property type="entry name" value="Sig_transdc_His_kin-like_C"/>
</dbReference>
<accession>A0A5S5CDN3</accession>
<evidence type="ECO:0000256" key="12">
    <source>
        <dbReference type="SAM" id="Phobius"/>
    </source>
</evidence>
<evidence type="ECO:0000256" key="10">
    <source>
        <dbReference type="ARBA" id="ARBA00023012"/>
    </source>
</evidence>
<dbReference type="EC" id="2.7.13.3" evidence="3"/>
<dbReference type="OrthoDB" id="9776552at2"/>
<protein>
    <recommendedName>
        <fullName evidence="3">histidine kinase</fullName>
        <ecNumber evidence="3">2.7.13.3</ecNumber>
    </recommendedName>
</protein>
<gene>
    <name evidence="15" type="ORF">BCM02_103121</name>
</gene>
<evidence type="ECO:0000256" key="6">
    <source>
        <dbReference type="ARBA" id="ARBA00022679"/>
    </source>
</evidence>
<evidence type="ECO:0000256" key="9">
    <source>
        <dbReference type="ARBA" id="ARBA00022840"/>
    </source>
</evidence>
<evidence type="ECO:0000256" key="8">
    <source>
        <dbReference type="ARBA" id="ARBA00022777"/>
    </source>
</evidence>
<feature type="domain" description="HAMP" evidence="14">
    <location>
        <begin position="305"/>
        <end position="361"/>
    </location>
</feature>
<evidence type="ECO:0000256" key="1">
    <source>
        <dbReference type="ARBA" id="ARBA00000085"/>
    </source>
</evidence>
<dbReference type="PANTHER" id="PTHR34220:SF7">
    <property type="entry name" value="SENSOR HISTIDINE KINASE YPDA"/>
    <property type="match status" value="1"/>
</dbReference>
<comment type="catalytic activity">
    <reaction evidence="1">
        <text>ATP + protein L-histidine = ADP + protein N-phospho-L-histidine.</text>
        <dbReference type="EC" id="2.7.13.3"/>
    </reaction>
</comment>
<feature type="transmembrane region" description="Helical" evidence="12">
    <location>
        <begin position="16"/>
        <end position="38"/>
    </location>
</feature>
<dbReference type="InterPro" id="IPR003594">
    <property type="entry name" value="HATPase_dom"/>
</dbReference>
<evidence type="ECO:0000256" key="7">
    <source>
        <dbReference type="ARBA" id="ARBA00022741"/>
    </source>
</evidence>
<proteinExistence type="predicted"/>
<evidence type="ECO:0000259" key="13">
    <source>
        <dbReference type="PROSITE" id="PS50109"/>
    </source>
</evidence>
<evidence type="ECO:0000313" key="15">
    <source>
        <dbReference type="EMBL" id="TYP76460.1"/>
    </source>
</evidence>
<dbReference type="PROSITE" id="PS50885">
    <property type="entry name" value="HAMP"/>
    <property type="match status" value="1"/>
</dbReference>
<keyword evidence="12" id="KW-0812">Transmembrane</keyword>
<dbReference type="SMART" id="SM00387">
    <property type="entry name" value="HATPase_c"/>
    <property type="match status" value="1"/>
</dbReference>
<keyword evidence="5" id="KW-0597">Phosphoprotein</keyword>
<dbReference type="GO" id="GO:0005886">
    <property type="term" value="C:plasma membrane"/>
    <property type="evidence" value="ECO:0007669"/>
    <property type="project" value="UniProtKB-SubCell"/>
</dbReference>
<dbReference type="InterPro" id="IPR036890">
    <property type="entry name" value="HATPase_C_sf"/>
</dbReference>
<feature type="transmembrane region" description="Helical" evidence="12">
    <location>
        <begin position="283"/>
        <end position="300"/>
    </location>
</feature>
<evidence type="ECO:0000256" key="5">
    <source>
        <dbReference type="ARBA" id="ARBA00022553"/>
    </source>
</evidence>
<keyword evidence="10" id="KW-0902">Two-component regulatory system</keyword>
<keyword evidence="11 12" id="KW-0472">Membrane</keyword>
<evidence type="ECO:0000256" key="3">
    <source>
        <dbReference type="ARBA" id="ARBA00012438"/>
    </source>
</evidence>
<dbReference type="Proteomes" id="UP000323257">
    <property type="component" value="Unassembled WGS sequence"/>
</dbReference>
<dbReference type="InterPro" id="IPR003660">
    <property type="entry name" value="HAMP_dom"/>
</dbReference>
<name>A0A5S5CDN3_9BACL</name>
<dbReference type="SUPFAM" id="SSF55874">
    <property type="entry name" value="ATPase domain of HSP90 chaperone/DNA topoisomerase II/histidine kinase"/>
    <property type="match status" value="1"/>
</dbReference>
<dbReference type="EMBL" id="VNHS01000003">
    <property type="protein sequence ID" value="TYP76460.1"/>
    <property type="molecule type" value="Genomic_DNA"/>
</dbReference>
<dbReference type="PRINTS" id="PR00344">
    <property type="entry name" value="BCTRLSENSOR"/>
</dbReference>
<keyword evidence="7" id="KW-0547">Nucleotide-binding</keyword>
<feature type="domain" description="Histidine kinase" evidence="13">
    <location>
        <begin position="382"/>
        <end position="574"/>
    </location>
</feature>
<evidence type="ECO:0000259" key="14">
    <source>
        <dbReference type="PROSITE" id="PS50885"/>
    </source>
</evidence>
<reference evidence="15 16" key="1">
    <citation type="submission" date="2019-07" db="EMBL/GenBank/DDBJ databases">
        <title>Genomic Encyclopedia of Type Strains, Phase III (KMG-III): the genomes of soil and plant-associated and newly described type strains.</title>
        <authorList>
            <person name="Whitman W."/>
        </authorList>
    </citation>
    <scope>NUCLEOTIDE SEQUENCE [LARGE SCALE GENOMIC DNA]</scope>
    <source>
        <strain evidence="15 16">BL24</strain>
    </source>
</reference>
<evidence type="ECO:0000256" key="4">
    <source>
        <dbReference type="ARBA" id="ARBA00022475"/>
    </source>
</evidence>
<sequence>MQVRAYYNNQLIKNKIFLITAVIMALVSGLSMIAVHFATRIYEDKVYAEAAQVLNLSSGTVDGKLREIEDLTFDILSDRTIQSQLSSVTDTMNEYDYFKMKDKLMDRLVELARHQRAIAAIQVNDASGGESQAAITSRYRLDTEAYERKAMEAGGSVVWLPADEPNVLIAARQIRRMSGLSLKNLGVMIVFVDMKRLTGQSLELAEGRFFVMEHAGRVVLASGDGPSEQLAQLPLRERQGYTIMKLNGDAYFITHLISKYQSFTYYNVLPYGSVFLQSKMIKCGLFGLYALLFMLALYFARVAGRAISKPLEQLTAKMKLVQKGNIDSADLFRDENLNMDETGQIHRHFRLMLETINALIRENYAKQLAINESEYKALQAQINPHFLYNTLESINWMAKANRQPDISAMVTALGRLLRGIISRKEPLITIEEEMRFVRNYATIQQIRFGERLQLRIEGDEQLAGCYIPKLTVQPVIENAIQHGLEAMSAPCAITLSFVAGESHMTICVTDNGPGIDEATLAAIREGRVVSKGTGIGLSNIRERIRLMFGDEYGVEIEAGAESGTTVRIRVPYRWEGDHV</sequence>
<keyword evidence="6" id="KW-0808">Transferase</keyword>
<dbReference type="InterPro" id="IPR005467">
    <property type="entry name" value="His_kinase_dom"/>
</dbReference>
<evidence type="ECO:0000256" key="11">
    <source>
        <dbReference type="ARBA" id="ARBA00023136"/>
    </source>
</evidence>
<organism evidence="15 16">
    <name type="scientific">Paenibacillus methanolicus</name>
    <dbReference type="NCBI Taxonomy" id="582686"/>
    <lineage>
        <taxon>Bacteria</taxon>
        <taxon>Bacillati</taxon>
        <taxon>Bacillota</taxon>
        <taxon>Bacilli</taxon>
        <taxon>Bacillales</taxon>
        <taxon>Paenibacillaceae</taxon>
        <taxon>Paenibacillus</taxon>
    </lineage>
</organism>
<evidence type="ECO:0000313" key="16">
    <source>
        <dbReference type="Proteomes" id="UP000323257"/>
    </source>
</evidence>
<evidence type="ECO:0000256" key="2">
    <source>
        <dbReference type="ARBA" id="ARBA00004651"/>
    </source>
</evidence>
<dbReference type="Pfam" id="PF02518">
    <property type="entry name" value="HATPase_c"/>
    <property type="match status" value="1"/>
</dbReference>
<keyword evidence="12" id="KW-1133">Transmembrane helix</keyword>
<dbReference type="InterPro" id="IPR010559">
    <property type="entry name" value="Sig_transdc_His_kin_internal"/>
</dbReference>
<dbReference type="Gene3D" id="3.30.565.10">
    <property type="entry name" value="Histidine kinase-like ATPase, C-terminal domain"/>
    <property type="match status" value="1"/>
</dbReference>
<dbReference type="Pfam" id="PF06580">
    <property type="entry name" value="His_kinase"/>
    <property type="match status" value="1"/>
</dbReference>
<keyword evidence="9" id="KW-0067">ATP-binding</keyword>
<dbReference type="GO" id="GO:0000155">
    <property type="term" value="F:phosphorelay sensor kinase activity"/>
    <property type="evidence" value="ECO:0007669"/>
    <property type="project" value="InterPro"/>
</dbReference>
<dbReference type="InterPro" id="IPR050640">
    <property type="entry name" value="Bact_2-comp_sensor_kinase"/>
</dbReference>
<dbReference type="GO" id="GO:0005524">
    <property type="term" value="F:ATP binding"/>
    <property type="evidence" value="ECO:0007669"/>
    <property type="project" value="UniProtKB-KW"/>
</dbReference>
<dbReference type="Gene3D" id="6.10.340.10">
    <property type="match status" value="1"/>
</dbReference>
<keyword evidence="4" id="KW-1003">Cell membrane</keyword>
<dbReference type="PROSITE" id="PS50109">
    <property type="entry name" value="HIS_KIN"/>
    <property type="match status" value="1"/>
</dbReference>
<keyword evidence="16" id="KW-1185">Reference proteome</keyword>
<keyword evidence="8 15" id="KW-0418">Kinase</keyword>